<name>A0A0F9WYT7_9ZZZZ</name>
<dbReference type="Gene3D" id="1.10.1200.10">
    <property type="entry name" value="ACP-like"/>
    <property type="match status" value="1"/>
</dbReference>
<evidence type="ECO:0000259" key="1">
    <source>
        <dbReference type="PROSITE" id="PS50075"/>
    </source>
</evidence>
<dbReference type="Pfam" id="PF00550">
    <property type="entry name" value="PP-binding"/>
    <property type="match status" value="1"/>
</dbReference>
<organism evidence="2">
    <name type="scientific">marine sediment metagenome</name>
    <dbReference type="NCBI Taxonomy" id="412755"/>
    <lineage>
        <taxon>unclassified sequences</taxon>
        <taxon>metagenomes</taxon>
        <taxon>ecological metagenomes</taxon>
    </lineage>
</organism>
<comment type="caution">
    <text evidence="2">The sequence shown here is derived from an EMBL/GenBank/DDBJ whole genome shotgun (WGS) entry which is preliminary data.</text>
</comment>
<reference evidence="2" key="1">
    <citation type="journal article" date="2015" name="Nature">
        <title>Complex archaea that bridge the gap between prokaryotes and eukaryotes.</title>
        <authorList>
            <person name="Spang A."/>
            <person name="Saw J.H."/>
            <person name="Jorgensen S.L."/>
            <person name="Zaremba-Niedzwiedzka K."/>
            <person name="Martijn J."/>
            <person name="Lind A.E."/>
            <person name="van Eijk R."/>
            <person name="Schleper C."/>
            <person name="Guy L."/>
            <person name="Ettema T.J."/>
        </authorList>
    </citation>
    <scope>NUCLEOTIDE SEQUENCE</scope>
</reference>
<evidence type="ECO:0000313" key="2">
    <source>
        <dbReference type="EMBL" id="KKN91631.1"/>
    </source>
</evidence>
<feature type="domain" description="Carrier" evidence="1">
    <location>
        <begin position="7"/>
        <end position="82"/>
    </location>
</feature>
<accession>A0A0F9WYT7</accession>
<protein>
    <recommendedName>
        <fullName evidence="1">Carrier domain-containing protein</fullName>
    </recommendedName>
</protein>
<gene>
    <name evidence="2" type="ORF">LCGC14_0217400</name>
</gene>
<dbReference type="AlphaFoldDB" id="A0A0F9WYT7"/>
<dbReference type="PROSITE" id="PS50075">
    <property type="entry name" value="CARRIER"/>
    <property type="match status" value="1"/>
</dbReference>
<dbReference type="SUPFAM" id="SSF47336">
    <property type="entry name" value="ACP-like"/>
    <property type="match status" value="1"/>
</dbReference>
<dbReference type="InterPro" id="IPR009081">
    <property type="entry name" value="PP-bd_ACP"/>
</dbReference>
<dbReference type="EMBL" id="LAZR01000102">
    <property type="protein sequence ID" value="KKN91631.1"/>
    <property type="molecule type" value="Genomic_DNA"/>
</dbReference>
<dbReference type="InterPro" id="IPR036736">
    <property type="entry name" value="ACP-like_sf"/>
</dbReference>
<proteinExistence type="predicted"/>
<sequence>MTTMTDSDSESRVAAIVADILGVDPGAITPATRADEVASWDSFALVRIVFALEAEFGVRLTMAEIEAIDGVPALLRAVGIDRLRDAKGR</sequence>